<dbReference type="PRINTS" id="PR00662">
    <property type="entry name" value="G6PISOMERASE"/>
</dbReference>
<reference evidence="9" key="1">
    <citation type="submission" date="2022-12" db="EMBL/GenBank/DDBJ databases">
        <authorList>
            <person name="Voronina O.L."/>
            <person name="Kunda M.S."/>
            <person name="Ryzhova N."/>
            <person name="Aksenova E.I."/>
        </authorList>
    </citation>
    <scope>NUCLEOTIDE SEQUENCE</scope>
    <source>
        <strain evidence="9">SCCH136:Ach223948</strain>
    </source>
</reference>
<dbReference type="eggNOG" id="COG0166">
    <property type="taxonomic scope" value="Bacteria"/>
</dbReference>
<comment type="function">
    <text evidence="7">Catalyzes the reversible isomerization of glucose-6-phosphate to fructose-6-phosphate.</text>
</comment>
<dbReference type="Gene3D" id="1.10.1390.10">
    <property type="match status" value="1"/>
</dbReference>
<comment type="catalytic activity">
    <reaction evidence="6 7 8">
        <text>alpha-D-glucose 6-phosphate = beta-D-fructose 6-phosphate</text>
        <dbReference type="Rhea" id="RHEA:11816"/>
        <dbReference type="ChEBI" id="CHEBI:57634"/>
        <dbReference type="ChEBI" id="CHEBI:58225"/>
        <dbReference type="EC" id="5.3.1.9"/>
    </reaction>
</comment>
<dbReference type="RefSeq" id="WP_024069818.1">
    <property type="nucleotide sequence ID" value="NZ_CABIYZ010000005.1"/>
</dbReference>
<evidence type="ECO:0000256" key="4">
    <source>
        <dbReference type="ARBA" id="ARBA00023152"/>
    </source>
</evidence>
<comment type="pathway">
    <text evidence="1 7 8">Carbohydrate degradation; glycolysis; D-glyceraldehyde 3-phosphate and glycerone phosphate from D-glucose: step 2/4.</text>
</comment>
<dbReference type="PROSITE" id="PS51463">
    <property type="entry name" value="P_GLUCOSE_ISOMERASE_3"/>
    <property type="match status" value="1"/>
</dbReference>
<evidence type="ECO:0000256" key="1">
    <source>
        <dbReference type="ARBA" id="ARBA00004926"/>
    </source>
</evidence>
<evidence type="ECO:0000256" key="5">
    <source>
        <dbReference type="ARBA" id="ARBA00023235"/>
    </source>
</evidence>
<dbReference type="InterPro" id="IPR023096">
    <property type="entry name" value="G6P_Isomerase_C"/>
</dbReference>
<dbReference type="PROSITE" id="PS00174">
    <property type="entry name" value="P_GLUCOSE_ISOMERASE_2"/>
    <property type="match status" value="1"/>
</dbReference>
<dbReference type="GO" id="GO:0006096">
    <property type="term" value="P:glycolytic process"/>
    <property type="evidence" value="ECO:0007669"/>
    <property type="project" value="UniProtKB-UniRule"/>
</dbReference>
<dbReference type="HAMAP" id="MF_00473">
    <property type="entry name" value="G6P_isomerase"/>
    <property type="match status" value="1"/>
</dbReference>
<accession>A0A0D6I9F7</accession>
<dbReference type="PANTHER" id="PTHR11469:SF1">
    <property type="entry name" value="GLUCOSE-6-PHOSPHATE ISOMERASE"/>
    <property type="match status" value="1"/>
</dbReference>
<keyword evidence="7" id="KW-0963">Cytoplasm</keyword>
<comment type="pathway">
    <text evidence="7">Carbohydrate biosynthesis; gluconeogenesis.</text>
</comment>
<dbReference type="GO" id="GO:0051156">
    <property type="term" value="P:glucose 6-phosphate metabolic process"/>
    <property type="evidence" value="ECO:0007669"/>
    <property type="project" value="TreeGrafter"/>
</dbReference>
<dbReference type="SUPFAM" id="SSF53697">
    <property type="entry name" value="SIS domain"/>
    <property type="match status" value="1"/>
</dbReference>
<sequence length="557" mass="59336">MGKANFAREARAGTEVDSLAASPEWQAFAQAARGAALDAAALKVIEAAGLCVDLTMQRQSAALDTAAAALLRARGLDAARQALFAGGPVNWTEGKPAWHTALRAGRTREQPDGQDQDSVCEYSRMADFVRRIDQTADFSSVLHVGIGGSDWGPRLAIQAFGGPGQRRQIRFVSNIDGHAFHDAVAGLDPRRCLVVVSSKSFTTAETLHNARAAIAWLKQGGVADPSTHLAAVTANVPAARALGVPSSQVFHMCDWVGGRYSVWSVAGLSIALTVGVDVLIGMRAGAEAMDQHFQQAPLAANAPVQLALAGLVNCSVLGHGSLNIAAYSARLLHLVTYLQQLEMESLGKRVGGDGAEVDVPTAPIIWGMPGTDGQHTFFQWLHQSAQGAPVDFIASLQGHPDSPDAHRMLLANCLAQRQALLRGKSLEQALLDVAQVDDPDKALSLAHHMVHPGGRPSTLIVLRQLDPRGLGALLALYEHKVFVQSVVWGVNPFDQWGVELGKRLATGIERELAVPVSAGVVDWGHDASTSYWIDRYRGHAQAPRPRHAWVPGVAAHL</sequence>
<protein>
    <recommendedName>
        <fullName evidence="7">Glucose-6-phosphate isomerase</fullName>
        <shortName evidence="7">GPI</shortName>
        <ecNumber evidence="7">5.3.1.9</ecNumber>
    </recommendedName>
    <alternativeName>
        <fullName evidence="7">Phosphoglucose isomerase</fullName>
        <shortName evidence="7">PGI</shortName>
    </alternativeName>
    <alternativeName>
        <fullName evidence="7">Phosphohexose isomerase</fullName>
        <shortName evidence="7">PHI</shortName>
    </alternativeName>
</protein>
<keyword evidence="3 7" id="KW-0312">Gluconeogenesis</keyword>
<dbReference type="EMBL" id="JAPZVI010000032">
    <property type="protein sequence ID" value="MCZ8404984.1"/>
    <property type="molecule type" value="Genomic_DNA"/>
</dbReference>
<evidence type="ECO:0000313" key="10">
    <source>
        <dbReference type="Proteomes" id="UP001141992"/>
    </source>
</evidence>
<dbReference type="GO" id="GO:0006094">
    <property type="term" value="P:gluconeogenesis"/>
    <property type="evidence" value="ECO:0007669"/>
    <property type="project" value="UniProtKB-UniRule"/>
</dbReference>
<dbReference type="GO" id="GO:0097367">
    <property type="term" value="F:carbohydrate derivative binding"/>
    <property type="evidence" value="ECO:0007669"/>
    <property type="project" value="InterPro"/>
</dbReference>
<name>A0A0D6I9F7_ALCXX</name>
<dbReference type="Proteomes" id="UP001141992">
    <property type="component" value="Unassembled WGS sequence"/>
</dbReference>
<dbReference type="CDD" id="cd05016">
    <property type="entry name" value="SIS_PGI_2"/>
    <property type="match status" value="1"/>
</dbReference>
<feature type="active site" evidence="7">
    <location>
        <position position="502"/>
    </location>
</feature>
<dbReference type="KEGG" id="axx:ERS451415_04351"/>
<keyword evidence="5 7" id="KW-0413">Isomerase</keyword>
<feature type="active site" description="Proton donor" evidence="7">
    <location>
        <position position="344"/>
    </location>
</feature>
<evidence type="ECO:0000313" key="9">
    <source>
        <dbReference type="EMBL" id="MCZ8404984.1"/>
    </source>
</evidence>
<comment type="caution">
    <text evidence="9">The sequence shown here is derived from an EMBL/GenBank/DDBJ whole genome shotgun (WGS) entry which is preliminary data.</text>
</comment>
<dbReference type="CDD" id="cd05015">
    <property type="entry name" value="SIS_PGI_1"/>
    <property type="match status" value="1"/>
</dbReference>
<dbReference type="GO" id="GO:0004347">
    <property type="term" value="F:glucose-6-phosphate isomerase activity"/>
    <property type="evidence" value="ECO:0007669"/>
    <property type="project" value="UniProtKB-UniRule"/>
</dbReference>
<dbReference type="GO" id="GO:0048029">
    <property type="term" value="F:monosaccharide binding"/>
    <property type="evidence" value="ECO:0007669"/>
    <property type="project" value="TreeGrafter"/>
</dbReference>
<dbReference type="GO" id="GO:0005829">
    <property type="term" value="C:cytosol"/>
    <property type="evidence" value="ECO:0007669"/>
    <property type="project" value="TreeGrafter"/>
</dbReference>
<dbReference type="PANTHER" id="PTHR11469">
    <property type="entry name" value="GLUCOSE-6-PHOSPHATE ISOMERASE"/>
    <property type="match status" value="1"/>
</dbReference>
<comment type="similarity">
    <text evidence="2 7 8">Belongs to the GPI family.</text>
</comment>
<dbReference type="EC" id="5.3.1.9" evidence="7"/>
<evidence type="ECO:0000256" key="7">
    <source>
        <dbReference type="HAMAP-Rule" id="MF_00473"/>
    </source>
</evidence>
<dbReference type="AlphaFoldDB" id="A0A0D6I9F7"/>
<proteinExistence type="inferred from homology"/>
<dbReference type="Gene3D" id="3.40.50.10490">
    <property type="entry name" value="Glucose-6-phosphate isomerase like protein, domain 1"/>
    <property type="match status" value="2"/>
</dbReference>
<feature type="active site" evidence="7">
    <location>
        <position position="375"/>
    </location>
</feature>
<dbReference type="InterPro" id="IPR001672">
    <property type="entry name" value="G6P_Isomerase"/>
</dbReference>
<comment type="subcellular location">
    <subcellularLocation>
        <location evidence="7">Cytoplasm</location>
    </subcellularLocation>
</comment>
<evidence type="ECO:0000256" key="8">
    <source>
        <dbReference type="RuleBase" id="RU000612"/>
    </source>
</evidence>
<dbReference type="InterPro" id="IPR046348">
    <property type="entry name" value="SIS_dom_sf"/>
</dbReference>
<keyword evidence="4 7" id="KW-0324">Glycolysis</keyword>
<dbReference type="InterPro" id="IPR035476">
    <property type="entry name" value="SIS_PGI_1"/>
</dbReference>
<dbReference type="Pfam" id="PF00342">
    <property type="entry name" value="PGI"/>
    <property type="match status" value="1"/>
</dbReference>
<gene>
    <name evidence="7 9" type="primary">pgi</name>
    <name evidence="9" type="ORF">O9570_26255</name>
</gene>
<dbReference type="InterPro" id="IPR035482">
    <property type="entry name" value="SIS_PGI_2"/>
</dbReference>
<evidence type="ECO:0000256" key="2">
    <source>
        <dbReference type="ARBA" id="ARBA00006604"/>
    </source>
</evidence>
<evidence type="ECO:0000256" key="6">
    <source>
        <dbReference type="ARBA" id="ARBA00029321"/>
    </source>
</evidence>
<dbReference type="InterPro" id="IPR018189">
    <property type="entry name" value="Phosphoglucose_isomerase_CS"/>
</dbReference>
<evidence type="ECO:0000256" key="3">
    <source>
        <dbReference type="ARBA" id="ARBA00022432"/>
    </source>
</evidence>
<organism evidence="9 10">
    <name type="scientific">Alcaligenes xylosoxydans xylosoxydans</name>
    <name type="common">Achromobacter xylosoxidans</name>
    <dbReference type="NCBI Taxonomy" id="85698"/>
    <lineage>
        <taxon>Bacteria</taxon>
        <taxon>Pseudomonadati</taxon>
        <taxon>Pseudomonadota</taxon>
        <taxon>Betaproteobacteria</taxon>
        <taxon>Burkholderiales</taxon>
        <taxon>Alcaligenaceae</taxon>
        <taxon>Achromobacter</taxon>
    </lineage>
</organism>
<dbReference type="NCBIfam" id="NF001211">
    <property type="entry name" value="PRK00179.1"/>
    <property type="match status" value="1"/>
</dbReference>